<sequence>MSPFSIRKLESTDRSAFIHVMVNAFENDPLLQHVFSQLNHNDKQKKRMVAFFRFIFDQSFLFSEEGWGIFEDERLVGAYIVESPSKKSNHIGRDRCRLILCAFTLLLKIGFRSFLRLNDYFVSTRKDSMLRYHYLIVIGVSVGMHRRGIGRLMLNHLVDEVKADDQSIGIALDTENTRNIAIYEKVGFKMTKVIQSKGLPIYCMKMSIKS</sequence>
<reference evidence="2" key="1">
    <citation type="journal article" date="2014" name="Genome Announc.">
        <title>Draft Genome Sequences of Three Alkaliphilic Bacillus Strains, Bacillus wakoensis JCM 9140T, Bacillus akibai JCM 9157T, and Bacillus hemicellulosilyticus JCM 9152T.</title>
        <authorList>
            <person name="Yuki M."/>
            <person name="Oshima K."/>
            <person name="Suda W."/>
            <person name="Oshida Y."/>
            <person name="Kitamura K."/>
            <person name="Iida T."/>
            <person name="Hattori M."/>
            <person name="Ohkuma M."/>
        </authorList>
    </citation>
    <scope>NUCLEOTIDE SEQUENCE [LARGE SCALE GENOMIC DNA]</scope>
    <source>
        <strain evidence="2">JCM 9152</strain>
    </source>
</reference>
<dbReference type="RefSeq" id="WP_035347194.1">
    <property type="nucleotide sequence ID" value="NZ_BAUU01000047.1"/>
</dbReference>
<keyword evidence="3" id="KW-1185">Reference proteome</keyword>
<dbReference type="PANTHER" id="PTHR42791">
    <property type="entry name" value="GNAT FAMILY ACETYLTRANSFERASE"/>
    <property type="match status" value="1"/>
</dbReference>
<dbReference type="GO" id="GO:0016747">
    <property type="term" value="F:acyltransferase activity, transferring groups other than amino-acyl groups"/>
    <property type="evidence" value="ECO:0007669"/>
    <property type="project" value="InterPro"/>
</dbReference>
<accession>W4QMY7</accession>
<dbReference type="EMBL" id="BAUU01000047">
    <property type="protein sequence ID" value="GAE32719.1"/>
    <property type="molecule type" value="Genomic_DNA"/>
</dbReference>
<dbReference type="Pfam" id="PF00583">
    <property type="entry name" value="Acetyltransf_1"/>
    <property type="match status" value="1"/>
</dbReference>
<evidence type="ECO:0000313" key="2">
    <source>
        <dbReference type="EMBL" id="GAE32719.1"/>
    </source>
</evidence>
<dbReference type="InterPro" id="IPR052523">
    <property type="entry name" value="Trichothecene_AcTrans"/>
</dbReference>
<dbReference type="PANTHER" id="PTHR42791:SF1">
    <property type="entry name" value="N-ACETYLTRANSFERASE DOMAIN-CONTAINING PROTEIN"/>
    <property type="match status" value="1"/>
</dbReference>
<feature type="domain" description="N-acetyltransferase" evidence="1">
    <location>
        <begin position="4"/>
        <end position="209"/>
    </location>
</feature>
<dbReference type="OrthoDB" id="9775804at2"/>
<dbReference type="InterPro" id="IPR016181">
    <property type="entry name" value="Acyl_CoA_acyltransferase"/>
</dbReference>
<comment type="caution">
    <text evidence="2">The sequence shown here is derived from an EMBL/GenBank/DDBJ whole genome shotgun (WGS) entry which is preliminary data.</text>
</comment>
<evidence type="ECO:0000259" key="1">
    <source>
        <dbReference type="PROSITE" id="PS51186"/>
    </source>
</evidence>
<dbReference type="Gene3D" id="3.40.630.30">
    <property type="match status" value="1"/>
</dbReference>
<gene>
    <name evidence="2" type="ORF">JCM9152_4281</name>
</gene>
<dbReference type="AlphaFoldDB" id="W4QMY7"/>
<evidence type="ECO:0000313" key="3">
    <source>
        <dbReference type="Proteomes" id="UP000018895"/>
    </source>
</evidence>
<dbReference type="STRING" id="1236971.JCM9152_4281"/>
<dbReference type="InterPro" id="IPR000182">
    <property type="entry name" value="GNAT_dom"/>
</dbReference>
<dbReference type="SUPFAM" id="SSF55729">
    <property type="entry name" value="Acyl-CoA N-acyltransferases (Nat)"/>
    <property type="match status" value="1"/>
</dbReference>
<organism evidence="2 3">
    <name type="scientific">Halalkalibacter hemicellulosilyticusJCM 9152</name>
    <dbReference type="NCBI Taxonomy" id="1236971"/>
    <lineage>
        <taxon>Bacteria</taxon>
        <taxon>Bacillati</taxon>
        <taxon>Bacillota</taxon>
        <taxon>Bacilli</taxon>
        <taxon>Bacillales</taxon>
        <taxon>Bacillaceae</taxon>
        <taxon>Halalkalibacter</taxon>
    </lineage>
</organism>
<dbReference type="Proteomes" id="UP000018895">
    <property type="component" value="Unassembled WGS sequence"/>
</dbReference>
<name>W4QMY7_9BACI</name>
<dbReference type="PROSITE" id="PS51186">
    <property type="entry name" value="GNAT"/>
    <property type="match status" value="1"/>
</dbReference>
<proteinExistence type="predicted"/>
<protein>
    <recommendedName>
        <fullName evidence="1">N-acetyltransferase domain-containing protein</fullName>
    </recommendedName>
</protein>